<feature type="transmembrane region" description="Helical" evidence="1">
    <location>
        <begin position="145"/>
        <end position="167"/>
    </location>
</feature>
<sequence length="218" mass="24923">MIKFLNNIRSAENLISTKRKTINTIVLLFLGIALGTFSKFMDFHQAELPSILMAIDGALDITNFLGRFAIWVLIALCISIYSNSAIRASFNVFTFFIGMVTSYYLYSYYIAGFFPRNYAMIWFGFTAVSPLLAFICWYAKGKSKLAFILSALILAVLFNMCFVYGYWYFSSRSVLEVIVFIIGVMVLKRETLRDFVLMVTISIILAFFLNIVIPFHFG</sequence>
<protein>
    <submittedName>
        <fullName evidence="2">Uncharacterized protein</fullName>
    </submittedName>
</protein>
<dbReference type="Proteomes" id="UP001212085">
    <property type="component" value="Chromosome"/>
</dbReference>
<keyword evidence="1" id="KW-1133">Transmembrane helix</keyword>
<proteinExistence type="predicted"/>
<keyword evidence="1" id="KW-0812">Transmembrane</keyword>
<keyword evidence="3" id="KW-1185">Reference proteome</keyword>
<organism evidence="2 3">
    <name type="scientific">Streptococcus alactolyticus</name>
    <dbReference type="NCBI Taxonomy" id="29389"/>
    <lineage>
        <taxon>Bacteria</taxon>
        <taxon>Bacillati</taxon>
        <taxon>Bacillota</taxon>
        <taxon>Bacilli</taxon>
        <taxon>Lactobacillales</taxon>
        <taxon>Streptococcaceae</taxon>
        <taxon>Streptococcus</taxon>
    </lineage>
</organism>
<reference evidence="2 3" key="1">
    <citation type="submission" date="2022-12" db="EMBL/GenBank/DDBJ databases">
        <title>Streptococcus alactolyticus LGM, complete genome.</title>
        <authorList>
            <person name="Liu Z."/>
            <person name="Mu C."/>
            <person name="Zhu W."/>
        </authorList>
    </citation>
    <scope>NUCLEOTIDE SEQUENCE [LARGE SCALE GENOMIC DNA]</scope>
    <source>
        <strain evidence="2 3">LGM</strain>
    </source>
</reference>
<dbReference type="EMBL" id="CP114883">
    <property type="protein sequence ID" value="WBB05717.1"/>
    <property type="molecule type" value="Genomic_DNA"/>
</dbReference>
<feature type="transmembrane region" description="Helical" evidence="1">
    <location>
        <begin position="61"/>
        <end position="81"/>
    </location>
</feature>
<evidence type="ECO:0000313" key="2">
    <source>
        <dbReference type="EMBL" id="WBB05717.1"/>
    </source>
</evidence>
<gene>
    <name evidence="2" type="ORF">O6R09_05255</name>
</gene>
<accession>A0ABY7LX40</accession>
<name>A0ABY7LX40_STRAY</name>
<feature type="transmembrane region" description="Helical" evidence="1">
    <location>
        <begin position="21"/>
        <end position="41"/>
    </location>
</feature>
<keyword evidence="1" id="KW-0472">Membrane</keyword>
<evidence type="ECO:0000313" key="3">
    <source>
        <dbReference type="Proteomes" id="UP001212085"/>
    </source>
</evidence>
<dbReference type="RefSeq" id="WP_269725472.1">
    <property type="nucleotide sequence ID" value="NZ_CP114883.1"/>
</dbReference>
<evidence type="ECO:0000256" key="1">
    <source>
        <dbReference type="SAM" id="Phobius"/>
    </source>
</evidence>
<feature type="transmembrane region" description="Helical" evidence="1">
    <location>
        <begin position="88"/>
        <end position="106"/>
    </location>
</feature>
<feature type="transmembrane region" description="Helical" evidence="1">
    <location>
        <begin position="118"/>
        <end position="138"/>
    </location>
</feature>
<feature type="transmembrane region" description="Helical" evidence="1">
    <location>
        <begin position="173"/>
        <end position="188"/>
    </location>
</feature>
<feature type="transmembrane region" description="Helical" evidence="1">
    <location>
        <begin position="195"/>
        <end position="217"/>
    </location>
</feature>